<dbReference type="OMA" id="MELMHGA"/>
<evidence type="ECO:0000259" key="1">
    <source>
        <dbReference type="Pfam" id="PF04669"/>
    </source>
</evidence>
<evidence type="ECO:0000313" key="2">
    <source>
        <dbReference type="EMBL" id="EDV22970.1"/>
    </source>
</evidence>
<dbReference type="eggNOG" id="KOG4093">
    <property type="taxonomic scope" value="Eukaryota"/>
</dbReference>
<dbReference type="OrthoDB" id="10248897at2759"/>
<feature type="domain" description="Polysaccharide biosynthesis" evidence="1">
    <location>
        <begin position="34"/>
        <end position="157"/>
    </location>
</feature>
<dbReference type="AlphaFoldDB" id="B3S3I3"/>
<name>B3S3I3_TRIAD</name>
<sequence length="166" mass="19310">MDKFGLDSLGVQEMHTAARALDTDASKYENDRNLEMQWAIKAYHHADTYFKLISTLDSRGLKLTRIDDEIYSKFKQKFPKFKLDILDNEELKSEESKALWRTFCNEFENVVEDFNFGTLIRIDAKKDYSEENTILVTRIQFYAIEIARNREGCNAACYGKPAPNEA</sequence>
<keyword evidence="3" id="KW-1185">Reference proteome</keyword>
<dbReference type="InParanoid" id="B3S3I3"/>
<proteinExistence type="predicted"/>
<reference evidence="2 3" key="1">
    <citation type="journal article" date="2008" name="Nature">
        <title>The Trichoplax genome and the nature of placozoans.</title>
        <authorList>
            <person name="Srivastava M."/>
            <person name="Begovic E."/>
            <person name="Chapman J."/>
            <person name="Putnam N.H."/>
            <person name="Hellsten U."/>
            <person name="Kawashima T."/>
            <person name="Kuo A."/>
            <person name="Mitros T."/>
            <person name="Salamov A."/>
            <person name="Carpenter M.L."/>
            <person name="Signorovitch A.Y."/>
            <person name="Moreno M.A."/>
            <person name="Kamm K."/>
            <person name="Grimwood J."/>
            <person name="Schmutz J."/>
            <person name="Shapiro H."/>
            <person name="Grigoriev I.V."/>
            <person name="Buss L.W."/>
            <person name="Schierwater B."/>
            <person name="Dellaporta S.L."/>
            <person name="Rokhsar D.S."/>
        </authorList>
    </citation>
    <scope>NUCLEOTIDE SEQUENCE [LARGE SCALE GENOMIC DNA]</scope>
    <source>
        <strain evidence="2 3">Grell-BS-1999</strain>
    </source>
</reference>
<dbReference type="RefSeq" id="XP_002114836.1">
    <property type="nucleotide sequence ID" value="XM_002114800.1"/>
</dbReference>
<gene>
    <name evidence="2" type="ORF">TRIADDRAFT_58731</name>
</gene>
<dbReference type="Gene3D" id="1.10.3560.10">
    <property type="entry name" value="yst0336 like domain"/>
    <property type="match status" value="1"/>
</dbReference>
<dbReference type="Proteomes" id="UP000009022">
    <property type="component" value="Unassembled WGS sequence"/>
</dbReference>
<accession>B3S3I3</accession>
<dbReference type="EMBL" id="DS985248">
    <property type="protein sequence ID" value="EDV22970.1"/>
    <property type="molecule type" value="Genomic_DNA"/>
</dbReference>
<dbReference type="InterPro" id="IPR008476">
    <property type="entry name" value="PBDC1_metazoa/fungi"/>
</dbReference>
<dbReference type="CTD" id="6755879"/>
<dbReference type="PANTHER" id="PTHR13410:SF9">
    <property type="entry name" value="PROTEIN PBDC1"/>
    <property type="match status" value="1"/>
</dbReference>
<dbReference type="HOGENOM" id="CLU_103791_2_1_1"/>
<organism evidence="2 3">
    <name type="scientific">Trichoplax adhaerens</name>
    <name type="common">Trichoplax reptans</name>
    <dbReference type="NCBI Taxonomy" id="10228"/>
    <lineage>
        <taxon>Eukaryota</taxon>
        <taxon>Metazoa</taxon>
        <taxon>Placozoa</taxon>
        <taxon>Uniplacotomia</taxon>
        <taxon>Trichoplacea</taxon>
        <taxon>Trichoplacidae</taxon>
        <taxon>Trichoplax</taxon>
    </lineage>
</organism>
<dbReference type="PhylomeDB" id="B3S3I3"/>
<dbReference type="STRING" id="10228.B3S3I3"/>
<dbReference type="PANTHER" id="PTHR13410">
    <property type="entry name" value="PROTEIN PBDC1"/>
    <property type="match status" value="1"/>
</dbReference>
<protein>
    <recommendedName>
        <fullName evidence="1">Polysaccharide biosynthesis domain-containing protein</fullName>
    </recommendedName>
</protein>
<evidence type="ECO:0000313" key="3">
    <source>
        <dbReference type="Proteomes" id="UP000009022"/>
    </source>
</evidence>
<dbReference type="InterPro" id="IPR021148">
    <property type="entry name" value="Polysacc_synth_dom"/>
</dbReference>
<dbReference type="GeneID" id="6755879"/>
<dbReference type="InterPro" id="IPR023139">
    <property type="entry name" value="PBDC1-like_dom_sf"/>
</dbReference>
<dbReference type="KEGG" id="tad:TRIADDRAFT_58731"/>
<dbReference type="Pfam" id="PF04669">
    <property type="entry name" value="PBDC1"/>
    <property type="match status" value="1"/>
</dbReference>